<organism evidence="1">
    <name type="scientific">Oryza sativa subsp. japonica</name>
    <name type="common">Rice</name>
    <dbReference type="NCBI Taxonomy" id="39947"/>
    <lineage>
        <taxon>Eukaryota</taxon>
        <taxon>Viridiplantae</taxon>
        <taxon>Streptophyta</taxon>
        <taxon>Embryophyta</taxon>
        <taxon>Tracheophyta</taxon>
        <taxon>Spermatophyta</taxon>
        <taxon>Magnoliopsida</taxon>
        <taxon>Liliopsida</taxon>
        <taxon>Poales</taxon>
        <taxon>Poaceae</taxon>
        <taxon>BOP clade</taxon>
        <taxon>Oryzoideae</taxon>
        <taxon>Oryzeae</taxon>
        <taxon>Oryzinae</taxon>
        <taxon>Oryza</taxon>
        <taxon>Oryza sativa</taxon>
    </lineage>
</organism>
<proteinExistence type="predicted"/>
<dbReference type="EMBL" id="AP004561">
    <property type="protein sequence ID" value="BAC92445.1"/>
    <property type="molecule type" value="Genomic_DNA"/>
</dbReference>
<evidence type="ECO:0000313" key="1">
    <source>
        <dbReference type="EMBL" id="BAC92445.1"/>
    </source>
</evidence>
<gene>
    <name evidence="1" type="primary">P0465H09.130</name>
</gene>
<dbReference type="AlphaFoldDB" id="Q6Z0P2"/>
<reference evidence="1" key="1">
    <citation type="journal article" date="2004" name="Plant Cell">
        <title>Composition and structure of the centromeric region of rice chromosome 8.</title>
        <authorList>
            <person name="Wu J."/>
            <person name="Yamagata H."/>
            <person name="Hayashi-Tsugane M."/>
            <person name="Hijishita S."/>
            <person name="Fujisawa M."/>
            <person name="Shibata M."/>
            <person name="Itoh Y."/>
            <person name="Nakamura M."/>
            <person name="Sakaguchi M."/>
            <person name="Yoshihara R."/>
            <person name="Kobayashi H."/>
            <person name="Itoh K."/>
            <person name="Karasawa W."/>
            <person name="Yamamoto M."/>
            <person name="Saji S."/>
            <person name="Katagiri S."/>
            <person name="Kanamori H."/>
            <person name="Namiki N."/>
            <person name="Katayose Y."/>
            <person name="Matsumoto T."/>
            <person name="Sasaki T."/>
        </authorList>
    </citation>
    <scope>NUCLEOTIDE SEQUENCE</scope>
</reference>
<sequence>MCVYLSNGDLGESVDNANTDEGYTHIQLLQLGRLVQCWKGEKKCLVPSIRMHVFIGFHCRDSSQRW</sequence>
<name>Q6Z0P2_ORYSJ</name>
<accession>Q6Z0P2</accession>
<protein>
    <submittedName>
        <fullName evidence="1">Uncharacterized protein</fullName>
    </submittedName>
</protein>